<dbReference type="FunFam" id="2.40.110.10:FF:000003">
    <property type="entry name" value="Acyl-coenzyme A oxidase"/>
    <property type="match status" value="1"/>
</dbReference>
<dbReference type="Pfam" id="PF22924">
    <property type="entry name" value="ACOX_C_alpha1"/>
    <property type="match status" value="1"/>
</dbReference>
<keyword evidence="8" id="KW-0276">Fatty acid metabolism</keyword>
<evidence type="ECO:0000256" key="7">
    <source>
        <dbReference type="ARBA" id="ARBA00022827"/>
    </source>
</evidence>
<evidence type="ECO:0000259" key="17">
    <source>
        <dbReference type="Pfam" id="PF02770"/>
    </source>
</evidence>
<comment type="caution">
    <text evidence="20">The sequence shown here is derived from an EMBL/GenBank/DDBJ whole genome shotgun (WGS) entry which is preliminary data.</text>
</comment>
<keyword evidence="9" id="KW-0560">Oxidoreductase</keyword>
<accession>A0A0V1PS96</accession>
<comment type="similarity">
    <text evidence="5 12">Belongs to the acyl-CoA oxidase family.</text>
</comment>
<dbReference type="RefSeq" id="XP_015465215.1">
    <property type="nucleotide sequence ID" value="XM_015613952.1"/>
</dbReference>
<dbReference type="OrthoDB" id="538336at2759"/>
<dbReference type="FunFam" id="1.10.540.10:FF:000018">
    <property type="entry name" value="Acyl-coenzyme A oxidase"/>
    <property type="match status" value="1"/>
</dbReference>
<evidence type="ECO:0000256" key="15">
    <source>
        <dbReference type="SAM" id="MobiDB-lite"/>
    </source>
</evidence>
<dbReference type="InterPro" id="IPR055060">
    <property type="entry name" value="ACOX_C_alpha1"/>
</dbReference>
<evidence type="ECO:0000256" key="3">
    <source>
        <dbReference type="ARBA" id="ARBA00004275"/>
    </source>
</evidence>
<dbReference type="GO" id="GO:0005777">
    <property type="term" value="C:peroxisome"/>
    <property type="evidence" value="ECO:0007669"/>
    <property type="project" value="UniProtKB-SubCell"/>
</dbReference>
<dbReference type="GO" id="GO:0033540">
    <property type="term" value="P:fatty acid beta-oxidation using acyl-CoA oxidase"/>
    <property type="evidence" value="ECO:0007669"/>
    <property type="project" value="UniProtKB-UniPathway"/>
</dbReference>
<dbReference type="InterPro" id="IPR009100">
    <property type="entry name" value="AcylCoA_DH/oxidase_NM_dom_sf"/>
</dbReference>
<dbReference type="GO" id="GO:0055088">
    <property type="term" value="P:lipid homeostasis"/>
    <property type="evidence" value="ECO:0007669"/>
    <property type="project" value="TreeGrafter"/>
</dbReference>
<evidence type="ECO:0000256" key="4">
    <source>
        <dbReference type="ARBA" id="ARBA00004846"/>
    </source>
</evidence>
<reference evidence="20 21" key="1">
    <citation type="submission" date="2015-11" db="EMBL/GenBank/DDBJ databases">
        <title>The genome of Debaryomyces fabryi.</title>
        <authorList>
            <person name="Tafer H."/>
            <person name="Lopandic K."/>
        </authorList>
    </citation>
    <scope>NUCLEOTIDE SEQUENCE [LARGE SCALE GENOMIC DNA]</scope>
    <source>
        <strain evidence="20 21">CBS 789</strain>
    </source>
</reference>
<evidence type="ECO:0000313" key="20">
    <source>
        <dbReference type="EMBL" id="KRZ99112.1"/>
    </source>
</evidence>
<organism evidence="20 21">
    <name type="scientific">Debaryomyces fabryi</name>
    <dbReference type="NCBI Taxonomy" id="58627"/>
    <lineage>
        <taxon>Eukaryota</taxon>
        <taxon>Fungi</taxon>
        <taxon>Dikarya</taxon>
        <taxon>Ascomycota</taxon>
        <taxon>Saccharomycotina</taxon>
        <taxon>Pichiomycetes</taxon>
        <taxon>Debaryomycetaceae</taxon>
        <taxon>Debaryomyces</taxon>
    </lineage>
</organism>
<evidence type="ECO:0000256" key="13">
    <source>
        <dbReference type="PIRSR" id="PIRSR000168-1"/>
    </source>
</evidence>
<evidence type="ECO:0000259" key="16">
    <source>
        <dbReference type="Pfam" id="PF01756"/>
    </source>
</evidence>
<evidence type="ECO:0000313" key="21">
    <source>
        <dbReference type="Proteomes" id="UP000054251"/>
    </source>
</evidence>
<dbReference type="InterPro" id="IPR036250">
    <property type="entry name" value="AcylCo_DH-like_C"/>
</dbReference>
<sequence length="706" mass="78694">MVSATNTVNSGVSPNPAALIQVERAASKFDPKEMHYFLEGNKERAEKFKQMMQQMERDPILAANFQYYDLTKEQQRELTALRIDRLTRYIENESFDDFNKRMSLMGVFDPQLSTRLGINLGLFVSCLRGNGTAEQVKYWAMDKSAVYMRGIYGCFGMTELAHGSNVAGLETTATFDEENDEFIINTPHIGATKWWIGGAAHSATHCSVYARLIVGGEDYGVKTFVVPIRDSNHDPMPGVTLGDIGAKMGRDGIDNGWIQFSSVRIPRYFMLQKFCKVSSSGEVQLPPLEQLSYSALLGGRVMMVLDSFRVAARFTTISLRYAIGRRQFKASSAAGEENALECQLLDYPLHQRRLLPYLALSYIISASALKIETAIESTLDNLDKAVESNDMGAIMKSIDSMKSLFVDSGSLKSTCTWLAAEVIDQCRQACGGHGYSAYNGFGKAYNDWVVMCTWEGDNNVLAMSVGKPLIKQILSVLDGKKVKGSASFLNNTKQYLNDEPVLKSLEDLKDLKKVLQAIEVAIIRTGYQASQTLKQNNGDFDTIGAEMVTLSKLKAHHYMLNEFLDRIGSIESKQLVPYLESLARLYSATIVLEKFAGDFLAQSVFPPKLNAELNSKYIPQLCKEIRPHVIPLTDSFQQSDMMINSAIGGYDGNIYENYFDVVKTNNPPSKTKAPYSGALEAMLNRPSKEERERFEKTAETAEILSK</sequence>
<gene>
    <name evidence="20" type="ORF">AC631_05123</name>
</gene>
<dbReference type="PIRSF" id="PIRSF000168">
    <property type="entry name" value="Acyl-CoA_oxidase"/>
    <property type="match status" value="1"/>
</dbReference>
<keyword evidence="6 12" id="KW-0285">Flavoprotein</keyword>
<feature type="binding site" evidence="14">
    <location>
        <position position="197"/>
    </location>
    <ligand>
        <name>FAD</name>
        <dbReference type="ChEBI" id="CHEBI:57692"/>
    </ligand>
</feature>
<dbReference type="Pfam" id="PF14749">
    <property type="entry name" value="Acyl-CoA_ox_N"/>
    <property type="match status" value="1"/>
</dbReference>
<comment type="cofactor">
    <cofactor evidence="2">
        <name>FAD</name>
        <dbReference type="ChEBI" id="CHEBI:57692"/>
    </cofactor>
</comment>
<dbReference type="SUPFAM" id="SSF47203">
    <property type="entry name" value="Acyl-CoA dehydrogenase C-terminal domain-like"/>
    <property type="match status" value="2"/>
</dbReference>
<feature type="active site" description="Proton acceptor" evidence="13">
    <location>
        <position position="455"/>
    </location>
</feature>
<dbReference type="Gene3D" id="1.10.540.10">
    <property type="entry name" value="Acyl-CoA dehydrogenase/oxidase, N-terminal domain"/>
    <property type="match status" value="1"/>
</dbReference>
<dbReference type="InterPro" id="IPR012258">
    <property type="entry name" value="Acyl-CoA_oxidase"/>
</dbReference>
<evidence type="ECO:0000256" key="8">
    <source>
        <dbReference type="ARBA" id="ARBA00022832"/>
    </source>
</evidence>
<dbReference type="Pfam" id="PF01756">
    <property type="entry name" value="ACOX"/>
    <property type="match status" value="1"/>
</dbReference>
<evidence type="ECO:0000256" key="11">
    <source>
        <dbReference type="ARBA" id="ARBA00023140"/>
    </source>
</evidence>
<keyword evidence="11" id="KW-0576">Peroxisome</keyword>
<feature type="binding site" evidence="14">
    <location>
        <position position="158"/>
    </location>
    <ligand>
        <name>FAD</name>
        <dbReference type="ChEBI" id="CHEBI:57692"/>
    </ligand>
</feature>
<dbReference type="GO" id="GO:0005504">
    <property type="term" value="F:fatty acid binding"/>
    <property type="evidence" value="ECO:0007669"/>
    <property type="project" value="TreeGrafter"/>
</dbReference>
<dbReference type="PANTHER" id="PTHR10909">
    <property type="entry name" value="ELECTRON TRANSPORT OXIDOREDUCTASE"/>
    <property type="match status" value="1"/>
</dbReference>
<dbReference type="PANTHER" id="PTHR10909:SF352">
    <property type="entry name" value="ACYL-COENZYME A OXIDASE-LIKE PROTEIN"/>
    <property type="match status" value="1"/>
</dbReference>
<feature type="region of interest" description="Disordered" evidence="15">
    <location>
        <begin position="670"/>
        <end position="706"/>
    </location>
</feature>
<dbReference type="UniPathway" id="UPA00661"/>
<protein>
    <recommendedName>
        <fullName evidence="12">Acyl-coenzyme A oxidase</fullName>
    </recommendedName>
</protein>
<dbReference type="InterPro" id="IPR002655">
    <property type="entry name" value="Acyl-CoA_oxidase_C"/>
</dbReference>
<dbReference type="GeneID" id="26842132"/>
<dbReference type="InterPro" id="IPR037069">
    <property type="entry name" value="AcylCoA_DH/ox_N_sf"/>
</dbReference>
<evidence type="ECO:0000256" key="9">
    <source>
        <dbReference type="ARBA" id="ARBA00023002"/>
    </source>
</evidence>
<keyword evidence="10" id="KW-0443">Lipid metabolism</keyword>
<evidence type="ECO:0000256" key="14">
    <source>
        <dbReference type="PIRSR" id="PIRSR000168-2"/>
    </source>
</evidence>
<dbReference type="Gene3D" id="2.40.110.10">
    <property type="entry name" value="Butyryl-CoA Dehydrogenase, subunit A, domain 2"/>
    <property type="match status" value="1"/>
</dbReference>
<dbReference type="InterPro" id="IPR046373">
    <property type="entry name" value="Acyl-CoA_Oxase/DH_mid-dom_sf"/>
</dbReference>
<keyword evidence="21" id="KW-1185">Reference proteome</keyword>
<dbReference type="GO" id="GO:0003997">
    <property type="term" value="F:acyl-CoA oxidase activity"/>
    <property type="evidence" value="ECO:0007669"/>
    <property type="project" value="UniProtKB-EC"/>
</dbReference>
<dbReference type="Pfam" id="PF02770">
    <property type="entry name" value="Acyl-CoA_dh_M"/>
    <property type="match status" value="1"/>
</dbReference>
<evidence type="ECO:0000256" key="12">
    <source>
        <dbReference type="PIRNR" id="PIRNR000168"/>
    </source>
</evidence>
<feature type="domain" description="Acyl-CoA oxidase C-alpha1" evidence="19">
    <location>
        <begin position="293"/>
        <end position="469"/>
    </location>
</feature>
<dbReference type="EMBL" id="LMYN01000173">
    <property type="protein sequence ID" value="KRZ99112.1"/>
    <property type="molecule type" value="Genomic_DNA"/>
</dbReference>
<feature type="domain" description="Acyl-CoA oxidase C-terminal" evidence="16">
    <location>
        <begin position="510"/>
        <end position="684"/>
    </location>
</feature>
<feature type="domain" description="Acyl-coenzyme A oxidase N-terminal" evidence="18">
    <location>
        <begin position="30"/>
        <end position="142"/>
    </location>
</feature>
<dbReference type="Gene3D" id="1.20.140.10">
    <property type="entry name" value="Butyryl-CoA Dehydrogenase, subunit A, domain 3"/>
    <property type="match status" value="2"/>
</dbReference>
<comment type="subcellular location">
    <subcellularLocation>
        <location evidence="3">Peroxisome</location>
    </subcellularLocation>
</comment>
<keyword evidence="7 12" id="KW-0274">FAD</keyword>
<evidence type="ECO:0000259" key="19">
    <source>
        <dbReference type="Pfam" id="PF22924"/>
    </source>
</evidence>
<dbReference type="GO" id="GO:0071949">
    <property type="term" value="F:FAD binding"/>
    <property type="evidence" value="ECO:0007669"/>
    <property type="project" value="InterPro"/>
</dbReference>
<comment type="pathway">
    <text evidence="4">Lipid metabolism; peroxisomal fatty acid beta-oxidation.</text>
</comment>
<dbReference type="InterPro" id="IPR006091">
    <property type="entry name" value="Acyl-CoA_Oxase/DH_mid-dom"/>
</dbReference>
<evidence type="ECO:0000256" key="10">
    <source>
        <dbReference type="ARBA" id="ARBA00023098"/>
    </source>
</evidence>
<dbReference type="InterPro" id="IPR029320">
    <property type="entry name" value="Acyl-CoA_ox_N"/>
</dbReference>
<feature type="domain" description="Acyl-CoA oxidase/dehydrogenase middle" evidence="17">
    <location>
        <begin position="154"/>
        <end position="263"/>
    </location>
</feature>
<name>A0A0V1PS96_9ASCO</name>
<evidence type="ECO:0000256" key="2">
    <source>
        <dbReference type="ARBA" id="ARBA00001974"/>
    </source>
</evidence>
<dbReference type="FunFam" id="1.20.140.10:FF:000015">
    <property type="entry name" value="Acyl-coenzyme A oxidase"/>
    <property type="match status" value="1"/>
</dbReference>
<dbReference type="AlphaFoldDB" id="A0A0V1PS96"/>
<evidence type="ECO:0000256" key="1">
    <source>
        <dbReference type="ARBA" id="ARBA00001201"/>
    </source>
</evidence>
<comment type="catalytic activity">
    <reaction evidence="1">
        <text>a 2,3-saturated acyl-CoA + O2 = a (2E)-enoyl-CoA + H2O2</text>
        <dbReference type="Rhea" id="RHEA:38959"/>
        <dbReference type="ChEBI" id="CHEBI:15379"/>
        <dbReference type="ChEBI" id="CHEBI:16240"/>
        <dbReference type="ChEBI" id="CHEBI:58856"/>
        <dbReference type="ChEBI" id="CHEBI:65111"/>
        <dbReference type="EC" id="1.3.3.6"/>
    </reaction>
</comment>
<dbReference type="SUPFAM" id="SSF56645">
    <property type="entry name" value="Acyl-CoA dehydrogenase NM domain-like"/>
    <property type="match status" value="1"/>
</dbReference>
<evidence type="ECO:0000256" key="5">
    <source>
        <dbReference type="ARBA" id="ARBA00006288"/>
    </source>
</evidence>
<feature type="compositionally biased region" description="Basic and acidic residues" evidence="15">
    <location>
        <begin position="686"/>
        <end position="706"/>
    </location>
</feature>
<evidence type="ECO:0000256" key="6">
    <source>
        <dbReference type="ARBA" id="ARBA00022630"/>
    </source>
</evidence>
<evidence type="ECO:0000259" key="18">
    <source>
        <dbReference type="Pfam" id="PF14749"/>
    </source>
</evidence>
<proteinExistence type="inferred from homology"/>
<dbReference type="Proteomes" id="UP000054251">
    <property type="component" value="Unassembled WGS sequence"/>
</dbReference>